<proteinExistence type="predicted"/>
<dbReference type="EMBL" id="CAJVPM010015757">
    <property type="protein sequence ID" value="CAG8609998.1"/>
    <property type="molecule type" value="Genomic_DNA"/>
</dbReference>
<keyword evidence="2" id="KW-1185">Reference proteome</keyword>
<organism evidence="1 2">
    <name type="scientific">Scutellospora calospora</name>
    <dbReference type="NCBI Taxonomy" id="85575"/>
    <lineage>
        <taxon>Eukaryota</taxon>
        <taxon>Fungi</taxon>
        <taxon>Fungi incertae sedis</taxon>
        <taxon>Mucoromycota</taxon>
        <taxon>Glomeromycotina</taxon>
        <taxon>Glomeromycetes</taxon>
        <taxon>Diversisporales</taxon>
        <taxon>Gigasporaceae</taxon>
        <taxon>Scutellospora</taxon>
    </lineage>
</organism>
<feature type="non-terminal residue" evidence="1">
    <location>
        <position position="1"/>
    </location>
</feature>
<gene>
    <name evidence="1" type="ORF">SCALOS_LOCUS7251</name>
</gene>
<dbReference type="Proteomes" id="UP000789860">
    <property type="component" value="Unassembled WGS sequence"/>
</dbReference>
<name>A0ACA9MU27_9GLOM</name>
<protein>
    <submittedName>
        <fullName evidence="1">8217_t:CDS:1</fullName>
    </submittedName>
</protein>
<sequence length="75" mass="8600">REKGIYCIRLFLHYNLSFVKKMALDPKDLAGVAMLRSFLQRSKYKTIEKQQKFLAKAHLPSSSSTLVKKATVPET</sequence>
<feature type="non-terminal residue" evidence="1">
    <location>
        <position position="75"/>
    </location>
</feature>
<evidence type="ECO:0000313" key="1">
    <source>
        <dbReference type="EMBL" id="CAG8609998.1"/>
    </source>
</evidence>
<evidence type="ECO:0000313" key="2">
    <source>
        <dbReference type="Proteomes" id="UP000789860"/>
    </source>
</evidence>
<comment type="caution">
    <text evidence="1">The sequence shown here is derived from an EMBL/GenBank/DDBJ whole genome shotgun (WGS) entry which is preliminary data.</text>
</comment>
<reference evidence="1" key="1">
    <citation type="submission" date="2021-06" db="EMBL/GenBank/DDBJ databases">
        <authorList>
            <person name="Kallberg Y."/>
            <person name="Tangrot J."/>
            <person name="Rosling A."/>
        </authorList>
    </citation>
    <scope>NUCLEOTIDE SEQUENCE</scope>
    <source>
        <strain evidence="1">AU212A</strain>
    </source>
</reference>
<accession>A0ACA9MU27</accession>